<gene>
    <name evidence="3" type="ORF">Cvel_6610</name>
</gene>
<evidence type="ECO:0000259" key="2">
    <source>
        <dbReference type="PROSITE" id="PS50011"/>
    </source>
</evidence>
<protein>
    <recommendedName>
        <fullName evidence="2">Protein kinase domain-containing protein</fullName>
    </recommendedName>
</protein>
<dbReference type="InterPro" id="IPR011009">
    <property type="entry name" value="Kinase-like_dom_sf"/>
</dbReference>
<proteinExistence type="predicted"/>
<feature type="region of interest" description="Disordered" evidence="1">
    <location>
        <begin position="1462"/>
        <end position="1496"/>
    </location>
</feature>
<dbReference type="VEuPathDB" id="CryptoDB:Cvel_6610"/>
<feature type="compositionally biased region" description="Basic and acidic residues" evidence="1">
    <location>
        <begin position="836"/>
        <end position="856"/>
    </location>
</feature>
<feature type="region of interest" description="Disordered" evidence="1">
    <location>
        <begin position="309"/>
        <end position="459"/>
    </location>
</feature>
<dbReference type="SMART" id="SM00220">
    <property type="entry name" value="S_TKc"/>
    <property type="match status" value="1"/>
</dbReference>
<feature type="compositionally biased region" description="Basic and acidic residues" evidence="1">
    <location>
        <begin position="396"/>
        <end position="419"/>
    </location>
</feature>
<feature type="compositionally biased region" description="Polar residues" evidence="1">
    <location>
        <begin position="309"/>
        <end position="322"/>
    </location>
</feature>
<dbReference type="InterPro" id="IPR000719">
    <property type="entry name" value="Prot_kinase_dom"/>
</dbReference>
<feature type="compositionally biased region" description="Basic and acidic residues" evidence="1">
    <location>
        <begin position="207"/>
        <end position="238"/>
    </location>
</feature>
<feature type="region of interest" description="Disordered" evidence="1">
    <location>
        <begin position="167"/>
        <end position="244"/>
    </location>
</feature>
<feature type="region of interest" description="Disordered" evidence="1">
    <location>
        <begin position="798"/>
        <end position="912"/>
    </location>
</feature>
<feature type="compositionally biased region" description="Basic and acidic residues" evidence="1">
    <location>
        <begin position="798"/>
        <end position="813"/>
    </location>
</feature>
<evidence type="ECO:0000256" key="1">
    <source>
        <dbReference type="SAM" id="MobiDB-lite"/>
    </source>
</evidence>
<accession>A0A0G4HEZ8</accession>
<feature type="compositionally biased region" description="Acidic residues" evidence="1">
    <location>
        <begin position="438"/>
        <end position="457"/>
    </location>
</feature>
<evidence type="ECO:0000313" key="3">
    <source>
        <dbReference type="EMBL" id="CEM42654.1"/>
    </source>
</evidence>
<dbReference type="Gene3D" id="1.10.510.10">
    <property type="entry name" value="Transferase(Phosphotransferase) domain 1"/>
    <property type="match status" value="1"/>
</dbReference>
<sequence>MKTSRLILPAGDARVLFDPSSHSRPFVAEEGGDWCSVWRDGGTVYYVNGPISPQTFCVGSNRRLFYVPPITLSPGDSDISLAPFWALLILFSALTIPDWHSRGVVTGTCRLSQAKVQQTSRTGALREKAAETQKTAVFENVGALAAKFNSLKSESLVMAGTWEDQSYSCHRDAPSRSAHSNWHGWDGTETGGGGVEESRTGGEAGDGESKSLTELTKKSGDGEPKSLTEELLSREGGRGEGGSVTERDLCLVTELTKKMLRAELNQNRQDTLASVKQMLNDHFDAVSGLVEKESARVRVEVQETRAQLEQQGLQSLSHSKQCSLDEGEREDGRGVLTESCGDIPGAEDLSPLSERAPSAIGDPPSSGWLLPLDGEEGERGTGKGRGAVLEVQDGDEIGREEERERAEVDEEVQREGTAEEKDESEEEVASEREKDLWEDQEEEEEWEKEKEEEEEAEKEVNLLNDHIEKPVPSVLSGLHNSDPISPKPQNANRHPALRIHSTLSEGKAPHSPMMHKESKERATRGETHCVPRLRHSVCWTSFSPGVPGPETLQAHIYSAQRQAQPRSFSLAAVWQVNSALALPLNIRKEVPSALDSLRRNVHKPRSPYSLDRKELAPLWRMRERDRASPEHQKTCVVSRASPDTSIDAKESMGVREKEPVLQPQRGWKGRVMRGTMEKEKPTPSGTEEKGQFQSRSSSQETSELIPFEELKSFQRGYGSVRCSLAIARVTRDVEAAERARQRRLLEEERAPQGRGRRGGRIAAAMLRGAMPPMMLTEVAAHPTKELCPFFYRRPKVGLTEEQREKRQLRRKEGSGSPSPSPSPRRQTQTSEGGEEETAKQDTKSFCDDRANEETKSPRSGSSSSNWRLPTAGGSLQSPPGLDRQRPTDTVPPGFGILVPSPARPSRAPPRLVPAAAPGPPPGFESAAPSWVFFRGSPTSVPPAVTVPPLTSQEVEDLYDIGQLDFSFHAMGLRSVRKLGKGGGGVVIEVEVQNASTLPPFVGGLRVRPTRPSNGCRLCIKLGGDFDQWRTERNALVEAQSVLGTDCVGLFFGGRVELSGEQPLFVLGLELCEEGDLAGSILRLFSPASGYGETEEIRIAEQLCDLVERAQQRRAAHLDLKLENVFVRQSGALCLGDLSGFQVLPRDPEAFVHLSGVMYTPGFCVPWLADLLDVSSDVRATTASLLAADRWSLGMSLFYVLLLCRQLWHLPPGEQEWRWSFNFATIRAAEGVDRQLRELAACSQAPERLRQEAESILRHPLMPAIRGLLRSEGPGPLQIRDALSRIGTHDADLEVAAAQAAASDSPVSASGSVTDIALGGGRAGGLSVEDVFLEDGAAPSLLPAPLRSDGYCPCHPPTWLARPHLPFHQAWPPAPPLRFVVKPCRPVFYVHPTPALAACVHAQQQAAFHGMAAEFATHQARHHQRAAAWYASAHPAVVTEEESIEDILLDARGGIRVALRTTRVESPSPRPLTSLANAEDTPDEVGAAEDAPPSSLNPLAVEWEKDSAARGVDGPAEISATARVTVEPALDGDLVERRSRSPLFWLGSPGPRAPLGTASGSEIKVQNIIEGGGA</sequence>
<dbReference type="EMBL" id="CDMZ01002503">
    <property type="protein sequence ID" value="CEM42654.1"/>
    <property type="molecule type" value="Genomic_DNA"/>
</dbReference>
<feature type="compositionally biased region" description="Basic and acidic residues" evidence="1">
    <location>
        <begin position="675"/>
        <end position="690"/>
    </location>
</feature>
<dbReference type="GO" id="GO:0005524">
    <property type="term" value="F:ATP binding"/>
    <property type="evidence" value="ECO:0007669"/>
    <property type="project" value="InterPro"/>
</dbReference>
<organism evidence="3">
    <name type="scientific">Chromera velia CCMP2878</name>
    <dbReference type="NCBI Taxonomy" id="1169474"/>
    <lineage>
        <taxon>Eukaryota</taxon>
        <taxon>Sar</taxon>
        <taxon>Alveolata</taxon>
        <taxon>Colpodellida</taxon>
        <taxon>Chromeraceae</taxon>
        <taxon>Chromera</taxon>
    </lineage>
</organism>
<name>A0A0G4HEZ8_9ALVE</name>
<dbReference type="PROSITE" id="PS50011">
    <property type="entry name" value="PROTEIN_KINASE_DOM"/>
    <property type="match status" value="1"/>
</dbReference>
<feature type="domain" description="Protein kinase" evidence="2">
    <location>
        <begin position="972"/>
        <end position="1261"/>
    </location>
</feature>
<feature type="compositionally biased region" description="Polar residues" evidence="1">
    <location>
        <begin position="691"/>
        <end position="702"/>
    </location>
</feature>
<dbReference type="SUPFAM" id="SSF56112">
    <property type="entry name" value="Protein kinase-like (PK-like)"/>
    <property type="match status" value="1"/>
</dbReference>
<dbReference type="GO" id="GO:0004672">
    <property type="term" value="F:protein kinase activity"/>
    <property type="evidence" value="ECO:0007669"/>
    <property type="project" value="InterPro"/>
</dbReference>
<reference evidence="3" key="1">
    <citation type="submission" date="2014-11" db="EMBL/GenBank/DDBJ databases">
        <authorList>
            <person name="Otto D Thomas"/>
            <person name="Naeem Raeece"/>
        </authorList>
    </citation>
    <scope>NUCLEOTIDE SEQUENCE</scope>
</reference>
<feature type="region of interest" description="Disordered" evidence="1">
    <location>
        <begin position="673"/>
        <end position="703"/>
    </location>
</feature>